<dbReference type="InterPro" id="IPR039512">
    <property type="entry name" value="RCHY1_zinc-ribbon"/>
</dbReference>
<dbReference type="Gene3D" id="2.20.28.10">
    <property type="match status" value="1"/>
</dbReference>
<dbReference type="Pfam" id="PF01814">
    <property type="entry name" value="Hemerythrin"/>
    <property type="match status" value="1"/>
</dbReference>
<name>A0A7J6ECJ7_CANSA</name>
<dbReference type="PROSITE" id="PS51270">
    <property type="entry name" value="ZF_CTCHY"/>
    <property type="match status" value="1"/>
</dbReference>
<dbReference type="Pfam" id="PF14599">
    <property type="entry name" value="zinc_ribbon_6"/>
    <property type="match status" value="1"/>
</dbReference>
<comment type="caution">
    <text evidence="10">The sequence shown here is derived from an EMBL/GenBank/DDBJ whole genome shotgun (WGS) entry which is preliminary data.</text>
</comment>
<dbReference type="Gene3D" id="3.30.40.10">
    <property type="entry name" value="Zinc/RING finger domain, C3HC4 (zinc finger)"/>
    <property type="match status" value="1"/>
</dbReference>
<keyword evidence="3 5" id="KW-0863">Zinc-finger</keyword>
<dbReference type="CDD" id="cd12108">
    <property type="entry name" value="Hr-like"/>
    <property type="match status" value="2"/>
</dbReference>
<sequence length="1348" mass="155195">MGGAAGQVNSPPPPDDAALAEDNNNNNNNNNIINITTNNNAHNDVNNSTASSSSSSNSLLLVPLAHAPILLLVYFHKAFRSEVADLQRVVSGALEQGVIHRGRCGLVAELLRRFEFLKLACKYHCAAEDEVIFLALDVHVKNVASAYSLEHKSIDGLFDSIFNRLNAILTEHDDDDDRRNDDVNGSMMTMTMKPFQELVFCIGTIQTFISNHMLKEEEQFKQCGSQFIWDIVITIIFHVYAELFTYRYLKCYILLFIYVLKVFPLLMEHISEKEQASLVWKFLCSVPIVLMEDMLPWTLSFLSPQERVEVENCLKDIVPEEKSLHEVVLSWLGGNSHPSLEVQTSSGGSTDMRILIKPYSCTRYLGENWRATTLLNSNDIGHNPVDGLHLWHGAIRKDLIKLLEELYQSRRSSDYSNLDSVVVQLKFLADIITFYNTALEKLFCPVLNQLVKGSLSSTEGFPIESHIEGLQMLLYYSSPYDKSLSKFAEKLCWELESFVVEISKQFEFHEAEVFPIISKNCSHEMQQQLLYVSVHMMPLGLLKCVITWFSSHLSEDESRSILKKIKQGDTRIHDSFSSLLHEWFRAGCSGKISVEKFGMNLQQMFKSKFSFLSDQVKDASLSSPLQSKNKKSFIESEPRIKLMSSGTKGKSSFSSSFGSHNTRKYETSYSSVINLHIYFPDKIKTYQHISGENHSGSVPKDPKPMDFIYLFHKALKIDLQNLLYSSVHLAQNPWFLGDFYKRFQLIQFLYQIHSDAEDEVAFPALEAMGKFTNISHSYSMDHKLEIDHFGRVSFILDKLTELNVSISELNTNMDQIMRKHYQLCMNLHDTCKSLHKMLSDHIHREELEVWPLFRECFSLKEQEKIIGCILGRTNAEILQDMIPWLMGSLTQEEQHTMMSIWRQVTRNTMFDEWLREWWEGYDMSEVVEDSIVVPSTVVTDPLEIVYPYLCEATEQEGKLSSENRQLMEKDCISDTVKQMGDCNVDDKSKDSDLCDHSNLEYKGWDEKKRMEYEIEDVGCEIKPAQFFQAAQKSKYYDLLLKMNQEDLEAAIRRVSGDSSLDSQKKSYIIQHLLVSRWIVRQQHSLQIPSSDHEQEFPGQHPSYRDPLKLSYGCKHYKRNCKLVAPCCNQLHTCLRCHDEITDHVIDRKSVTEMMCMQCLKIQPIGPICSTLSCDKFSMAKYFCRICKIFDDEREIYHCPYCNLCRIGKGLGIDYYHCMNCNACMSRTLLVHICREKCFMDNCPICHEDIFTSNLPVKALQCGHLMHSKCFEAYTCTNYTCPICGKSLGDMQVYFKMLDALLAEEKIPEEYSGQTQIILCNDCEKRGEAPFHWLYHKCSFCASYNTRLL</sequence>
<dbReference type="FunFam" id="3.30.40.10:FF:000208">
    <property type="entry name" value="Zinc finger protein-related isoform 1"/>
    <property type="match status" value="1"/>
</dbReference>
<dbReference type="Pfam" id="PF13639">
    <property type="entry name" value="zf-RING_2"/>
    <property type="match status" value="1"/>
</dbReference>
<evidence type="ECO:0000313" key="11">
    <source>
        <dbReference type="Proteomes" id="UP000525078"/>
    </source>
</evidence>
<feature type="domain" description="CHY-type" evidence="8">
    <location>
        <begin position="1106"/>
        <end position="1175"/>
    </location>
</feature>
<dbReference type="CDD" id="cd16464">
    <property type="entry name" value="RING-H2_Pirh2-like"/>
    <property type="match status" value="1"/>
</dbReference>
<keyword evidence="1" id="KW-0436">Ligase</keyword>
<dbReference type="GO" id="GO:0006511">
    <property type="term" value="P:ubiquitin-dependent protein catabolic process"/>
    <property type="evidence" value="ECO:0007669"/>
    <property type="project" value="TreeGrafter"/>
</dbReference>
<dbReference type="InterPro" id="IPR012312">
    <property type="entry name" value="Hemerythrin-like"/>
</dbReference>
<dbReference type="PANTHER" id="PTHR21319">
    <property type="entry name" value="RING FINGER AND CHY ZINC FINGER DOMAIN-CONTAINING PROTEIN 1"/>
    <property type="match status" value="1"/>
</dbReference>
<evidence type="ECO:0000256" key="5">
    <source>
        <dbReference type="PROSITE-ProRule" id="PRU00601"/>
    </source>
</evidence>
<protein>
    <submittedName>
        <fullName evidence="10">Uncharacterized protein</fullName>
    </submittedName>
</protein>
<feature type="region of interest" description="Disordered" evidence="6">
    <location>
        <begin position="1"/>
        <end position="50"/>
    </location>
</feature>
<dbReference type="SUPFAM" id="SSF161219">
    <property type="entry name" value="CHY zinc finger-like"/>
    <property type="match status" value="1"/>
</dbReference>
<dbReference type="GO" id="GO:0016874">
    <property type="term" value="F:ligase activity"/>
    <property type="evidence" value="ECO:0007669"/>
    <property type="project" value="UniProtKB-KW"/>
</dbReference>
<evidence type="ECO:0000256" key="3">
    <source>
        <dbReference type="ARBA" id="ARBA00022771"/>
    </source>
</evidence>
<dbReference type="InterPro" id="IPR017921">
    <property type="entry name" value="Znf_CTCHY"/>
</dbReference>
<accession>A0A7J6ECJ7</accession>
<evidence type="ECO:0000313" key="10">
    <source>
        <dbReference type="EMBL" id="KAF4356165.1"/>
    </source>
</evidence>
<feature type="domain" description="RING-type" evidence="7">
    <location>
        <begin position="1242"/>
        <end position="1283"/>
    </location>
</feature>
<evidence type="ECO:0000256" key="2">
    <source>
        <dbReference type="ARBA" id="ARBA00022723"/>
    </source>
</evidence>
<dbReference type="InterPro" id="IPR008913">
    <property type="entry name" value="Znf_CHY"/>
</dbReference>
<proteinExistence type="predicted"/>
<evidence type="ECO:0000256" key="1">
    <source>
        <dbReference type="ARBA" id="ARBA00022598"/>
    </source>
</evidence>
<evidence type="ECO:0000259" key="8">
    <source>
        <dbReference type="PROSITE" id="PS51266"/>
    </source>
</evidence>
<dbReference type="PANTHER" id="PTHR21319:SF39">
    <property type="entry name" value="ZINC FINGER PROTEIN"/>
    <property type="match status" value="1"/>
</dbReference>
<dbReference type="SUPFAM" id="SSF161245">
    <property type="entry name" value="Zinc hairpin stack"/>
    <property type="match status" value="1"/>
</dbReference>
<dbReference type="GO" id="GO:0061630">
    <property type="term" value="F:ubiquitin protein ligase activity"/>
    <property type="evidence" value="ECO:0007669"/>
    <property type="project" value="TreeGrafter"/>
</dbReference>
<feature type="domain" description="CTCHY-type" evidence="9">
    <location>
        <begin position="1178"/>
        <end position="1241"/>
    </location>
</feature>
<dbReference type="InterPro" id="IPR037274">
    <property type="entry name" value="Znf_CHY_sf"/>
</dbReference>
<dbReference type="InterPro" id="IPR037275">
    <property type="entry name" value="Znf_CTCHY_sf"/>
</dbReference>
<dbReference type="EMBL" id="JAATIP010000256">
    <property type="protein sequence ID" value="KAF4356165.1"/>
    <property type="molecule type" value="Genomic_DNA"/>
</dbReference>
<feature type="compositionally biased region" description="Low complexity" evidence="6">
    <location>
        <begin position="23"/>
        <end position="50"/>
    </location>
</feature>
<dbReference type="PROSITE" id="PS51266">
    <property type="entry name" value="ZF_CHY"/>
    <property type="match status" value="1"/>
</dbReference>
<evidence type="ECO:0000259" key="9">
    <source>
        <dbReference type="PROSITE" id="PS51270"/>
    </source>
</evidence>
<dbReference type="InterPro" id="IPR013083">
    <property type="entry name" value="Znf_RING/FYVE/PHD"/>
</dbReference>
<dbReference type="Pfam" id="PF05495">
    <property type="entry name" value="zf-CHY"/>
    <property type="match status" value="1"/>
</dbReference>
<organism evidence="10 11">
    <name type="scientific">Cannabis sativa</name>
    <name type="common">Hemp</name>
    <name type="synonym">Marijuana</name>
    <dbReference type="NCBI Taxonomy" id="3483"/>
    <lineage>
        <taxon>Eukaryota</taxon>
        <taxon>Viridiplantae</taxon>
        <taxon>Streptophyta</taxon>
        <taxon>Embryophyta</taxon>
        <taxon>Tracheophyta</taxon>
        <taxon>Spermatophyta</taxon>
        <taxon>Magnoliopsida</taxon>
        <taxon>eudicotyledons</taxon>
        <taxon>Gunneridae</taxon>
        <taxon>Pentapetalae</taxon>
        <taxon>rosids</taxon>
        <taxon>fabids</taxon>
        <taxon>Rosales</taxon>
        <taxon>Cannabaceae</taxon>
        <taxon>Cannabis</taxon>
    </lineage>
</organism>
<dbReference type="GO" id="GO:0006879">
    <property type="term" value="P:intracellular iron ion homeostasis"/>
    <property type="evidence" value="ECO:0007669"/>
    <property type="project" value="UniProtKB-ARBA"/>
</dbReference>
<evidence type="ECO:0000256" key="6">
    <source>
        <dbReference type="SAM" id="MobiDB-lite"/>
    </source>
</evidence>
<dbReference type="Gene3D" id="1.20.120.520">
    <property type="entry name" value="nmb1532 protein domain like"/>
    <property type="match status" value="2"/>
</dbReference>
<evidence type="ECO:0000259" key="7">
    <source>
        <dbReference type="PROSITE" id="PS50089"/>
    </source>
</evidence>
<gene>
    <name evidence="10" type="ORF">F8388_012315</name>
</gene>
<reference evidence="10 11" key="1">
    <citation type="journal article" date="2020" name="bioRxiv">
        <title>Sequence and annotation of 42 cannabis genomes reveals extensive copy number variation in cannabinoid synthesis and pathogen resistance genes.</title>
        <authorList>
            <person name="Mckernan K.J."/>
            <person name="Helbert Y."/>
            <person name="Kane L.T."/>
            <person name="Ebling H."/>
            <person name="Zhang L."/>
            <person name="Liu B."/>
            <person name="Eaton Z."/>
            <person name="Mclaughlin S."/>
            <person name="Kingan S."/>
            <person name="Baybayan P."/>
            <person name="Concepcion G."/>
            <person name="Jordan M."/>
            <person name="Riva A."/>
            <person name="Barbazuk W."/>
            <person name="Harkins T."/>
        </authorList>
    </citation>
    <scope>NUCLEOTIDE SEQUENCE [LARGE SCALE GENOMIC DNA]</scope>
    <source>
        <strain evidence="11">cv. Jamaican Lion 4</strain>
        <tissue evidence="10">Leaf</tissue>
    </source>
</reference>
<dbReference type="SMART" id="SM00184">
    <property type="entry name" value="RING"/>
    <property type="match status" value="1"/>
</dbReference>
<evidence type="ECO:0000256" key="4">
    <source>
        <dbReference type="ARBA" id="ARBA00022833"/>
    </source>
</evidence>
<keyword evidence="2" id="KW-0479">Metal-binding</keyword>
<keyword evidence="4" id="KW-0862">Zinc</keyword>
<dbReference type="GO" id="GO:0016567">
    <property type="term" value="P:protein ubiquitination"/>
    <property type="evidence" value="ECO:0007669"/>
    <property type="project" value="TreeGrafter"/>
</dbReference>
<dbReference type="PROSITE" id="PS50089">
    <property type="entry name" value="ZF_RING_2"/>
    <property type="match status" value="1"/>
</dbReference>
<dbReference type="GO" id="GO:0008270">
    <property type="term" value="F:zinc ion binding"/>
    <property type="evidence" value="ECO:0007669"/>
    <property type="project" value="UniProtKB-KW"/>
</dbReference>
<dbReference type="InterPro" id="IPR001841">
    <property type="entry name" value="Znf_RING"/>
</dbReference>
<dbReference type="Proteomes" id="UP000525078">
    <property type="component" value="Unassembled WGS sequence"/>
</dbReference>
<dbReference type="SUPFAM" id="SSF57850">
    <property type="entry name" value="RING/U-box"/>
    <property type="match status" value="1"/>
</dbReference>
<dbReference type="GO" id="GO:0005634">
    <property type="term" value="C:nucleus"/>
    <property type="evidence" value="ECO:0007669"/>
    <property type="project" value="TreeGrafter"/>
</dbReference>